<evidence type="ECO:0000313" key="1">
    <source>
        <dbReference type="EMBL" id="KAK7462510.1"/>
    </source>
</evidence>
<evidence type="ECO:0008006" key="3">
    <source>
        <dbReference type="Google" id="ProtNLM"/>
    </source>
</evidence>
<dbReference type="EMBL" id="JACVVK020000621">
    <property type="protein sequence ID" value="KAK7462510.1"/>
    <property type="molecule type" value="Genomic_DNA"/>
</dbReference>
<dbReference type="Proteomes" id="UP001519460">
    <property type="component" value="Unassembled WGS sequence"/>
</dbReference>
<sequence>MGGCASSEGAEASITAVNTSVAEIDKPDLTTVTYSGLKDVTGLKWEFKWVLDKDGNATGTLCIGSKCFQWKNKVPATTYKRLGKVTTSKSKKKGLFFVDIKKPADVSLKWYVTNTGEQPT</sequence>
<accession>A0ABD0J7A2</accession>
<reference evidence="1 2" key="1">
    <citation type="journal article" date="2023" name="Sci. Data">
        <title>Genome assembly of the Korean intertidal mud-creeper Batillaria attramentaria.</title>
        <authorList>
            <person name="Patra A.K."/>
            <person name="Ho P.T."/>
            <person name="Jun S."/>
            <person name="Lee S.J."/>
            <person name="Kim Y."/>
            <person name="Won Y.J."/>
        </authorList>
    </citation>
    <scope>NUCLEOTIDE SEQUENCE [LARGE SCALE GENOMIC DNA]</scope>
    <source>
        <strain evidence="1">Wonlab-2016</strain>
    </source>
</reference>
<comment type="caution">
    <text evidence="1">The sequence shown here is derived from an EMBL/GenBank/DDBJ whole genome shotgun (WGS) entry which is preliminary data.</text>
</comment>
<keyword evidence="2" id="KW-1185">Reference proteome</keyword>
<protein>
    <recommendedName>
        <fullName evidence="3">Lipoprotein</fullName>
    </recommendedName>
</protein>
<organism evidence="1 2">
    <name type="scientific">Batillaria attramentaria</name>
    <dbReference type="NCBI Taxonomy" id="370345"/>
    <lineage>
        <taxon>Eukaryota</taxon>
        <taxon>Metazoa</taxon>
        <taxon>Spiralia</taxon>
        <taxon>Lophotrochozoa</taxon>
        <taxon>Mollusca</taxon>
        <taxon>Gastropoda</taxon>
        <taxon>Caenogastropoda</taxon>
        <taxon>Sorbeoconcha</taxon>
        <taxon>Cerithioidea</taxon>
        <taxon>Batillariidae</taxon>
        <taxon>Batillaria</taxon>
    </lineage>
</organism>
<name>A0ABD0J7A2_9CAEN</name>
<evidence type="ECO:0000313" key="2">
    <source>
        <dbReference type="Proteomes" id="UP001519460"/>
    </source>
</evidence>
<proteinExistence type="predicted"/>
<gene>
    <name evidence="1" type="ORF">BaRGS_00038446</name>
</gene>
<dbReference type="AlphaFoldDB" id="A0ABD0J7A2"/>